<comment type="caution">
    <text evidence="1">The sequence shown here is derived from an EMBL/GenBank/DDBJ whole genome shotgun (WGS) entry which is preliminary data.</text>
</comment>
<dbReference type="EMBL" id="BGPR01000065">
    <property type="protein sequence ID" value="GBL89464.1"/>
    <property type="molecule type" value="Genomic_DNA"/>
</dbReference>
<reference evidence="1 2" key="1">
    <citation type="journal article" date="2019" name="Sci. Rep.">
        <title>Orb-weaving spider Araneus ventricosus genome elucidates the spidroin gene catalogue.</title>
        <authorList>
            <person name="Kono N."/>
            <person name="Nakamura H."/>
            <person name="Ohtoshi R."/>
            <person name="Moran D.A.P."/>
            <person name="Shinohara A."/>
            <person name="Yoshida Y."/>
            <person name="Fujiwara M."/>
            <person name="Mori M."/>
            <person name="Tomita M."/>
            <person name="Arakawa K."/>
        </authorList>
    </citation>
    <scope>NUCLEOTIDE SEQUENCE [LARGE SCALE GENOMIC DNA]</scope>
</reference>
<proteinExistence type="predicted"/>
<organism evidence="1 2">
    <name type="scientific">Araneus ventricosus</name>
    <name type="common">Orbweaver spider</name>
    <name type="synonym">Epeira ventricosa</name>
    <dbReference type="NCBI Taxonomy" id="182803"/>
    <lineage>
        <taxon>Eukaryota</taxon>
        <taxon>Metazoa</taxon>
        <taxon>Ecdysozoa</taxon>
        <taxon>Arthropoda</taxon>
        <taxon>Chelicerata</taxon>
        <taxon>Arachnida</taxon>
        <taxon>Araneae</taxon>
        <taxon>Araneomorphae</taxon>
        <taxon>Entelegynae</taxon>
        <taxon>Araneoidea</taxon>
        <taxon>Araneidae</taxon>
        <taxon>Araneus</taxon>
    </lineage>
</organism>
<dbReference type="AlphaFoldDB" id="A0A4Y2BEB5"/>
<sequence length="119" mass="13204">MDLVNRKSSLIDFLKQRGFLFFPTKVSFTRCEPEALAHPRIFTRSFIWPGATVSFFAAKVFVGGALQYSPVSSQLYIWSAVNFSFTVKSCNSAVKLLPASISDDSFLLRCLAGEFCGDS</sequence>
<evidence type="ECO:0000313" key="2">
    <source>
        <dbReference type="Proteomes" id="UP000499080"/>
    </source>
</evidence>
<protein>
    <submittedName>
        <fullName evidence="1">Uncharacterized protein</fullName>
    </submittedName>
</protein>
<name>A0A4Y2BEB5_ARAVE</name>
<dbReference type="Proteomes" id="UP000499080">
    <property type="component" value="Unassembled WGS sequence"/>
</dbReference>
<gene>
    <name evidence="1" type="ORF">AVEN_87811_1</name>
</gene>
<evidence type="ECO:0000313" key="1">
    <source>
        <dbReference type="EMBL" id="GBL89464.1"/>
    </source>
</evidence>
<accession>A0A4Y2BEB5</accession>
<keyword evidence="2" id="KW-1185">Reference proteome</keyword>